<proteinExistence type="predicted"/>
<accession>A0AB40AXQ4</accession>
<dbReference type="GeneID" id="120255866"/>
<dbReference type="RefSeq" id="XP_039119574.1">
    <property type="nucleotide sequence ID" value="XM_039263640.1"/>
</dbReference>
<gene>
    <name evidence="3" type="primary">LOC120255866</name>
</gene>
<organism evidence="2 3">
    <name type="scientific">Dioscorea cayennensis subsp. rotundata</name>
    <name type="common">White Guinea yam</name>
    <name type="synonym">Dioscorea rotundata</name>
    <dbReference type="NCBI Taxonomy" id="55577"/>
    <lineage>
        <taxon>Eukaryota</taxon>
        <taxon>Viridiplantae</taxon>
        <taxon>Streptophyta</taxon>
        <taxon>Embryophyta</taxon>
        <taxon>Tracheophyta</taxon>
        <taxon>Spermatophyta</taxon>
        <taxon>Magnoliopsida</taxon>
        <taxon>Liliopsida</taxon>
        <taxon>Dioscoreales</taxon>
        <taxon>Dioscoreaceae</taxon>
        <taxon>Dioscorea</taxon>
    </lineage>
</organism>
<dbReference type="AlphaFoldDB" id="A0AB40AXQ4"/>
<dbReference type="PANTHER" id="PTHR23272:SF184">
    <property type="entry name" value="OS03G0311250 PROTEIN"/>
    <property type="match status" value="1"/>
</dbReference>
<keyword evidence="2" id="KW-1185">Reference proteome</keyword>
<dbReference type="PANTHER" id="PTHR23272">
    <property type="entry name" value="BED FINGER-RELATED"/>
    <property type="match status" value="1"/>
</dbReference>
<dbReference type="Pfam" id="PF05699">
    <property type="entry name" value="Dimer_Tnp_hAT"/>
    <property type="match status" value="1"/>
</dbReference>
<feature type="domain" description="HAT C-terminal dimerisation" evidence="1">
    <location>
        <begin position="70"/>
        <end position="116"/>
    </location>
</feature>
<evidence type="ECO:0000259" key="1">
    <source>
        <dbReference type="Pfam" id="PF05699"/>
    </source>
</evidence>
<sequence>MKLKDGMFALYEHYLNASHQFPSSSSSTSSNKAKMPSMNEEVAQSSTFKDILMEFDSFESVETTPRKTQLVLYLEDPRIDRKTKLNALTFWQANQYRYPQVAAIARHVLSIPISTVLDQYRSSVKPDIIEALICTRDWLYGDQELQLQTRSLKNSQTTSWISISMAKMKRKRIFHHQIPSKHDFYFIVLKRLV</sequence>
<name>A0AB40AXQ4_DIOCR</name>
<dbReference type="InterPro" id="IPR008906">
    <property type="entry name" value="HATC_C_dom"/>
</dbReference>
<reference evidence="3" key="1">
    <citation type="submission" date="2025-08" db="UniProtKB">
        <authorList>
            <consortium name="RefSeq"/>
        </authorList>
    </citation>
    <scope>IDENTIFICATION</scope>
</reference>
<dbReference type="GO" id="GO:0046983">
    <property type="term" value="F:protein dimerization activity"/>
    <property type="evidence" value="ECO:0007669"/>
    <property type="project" value="InterPro"/>
</dbReference>
<evidence type="ECO:0000313" key="2">
    <source>
        <dbReference type="Proteomes" id="UP001515500"/>
    </source>
</evidence>
<dbReference type="Proteomes" id="UP001515500">
    <property type="component" value="Unplaced"/>
</dbReference>
<dbReference type="InterPro" id="IPR012337">
    <property type="entry name" value="RNaseH-like_sf"/>
</dbReference>
<evidence type="ECO:0000313" key="3">
    <source>
        <dbReference type="RefSeq" id="XP_039119574.1"/>
    </source>
</evidence>
<dbReference type="SUPFAM" id="SSF53098">
    <property type="entry name" value="Ribonuclease H-like"/>
    <property type="match status" value="1"/>
</dbReference>
<protein>
    <submittedName>
        <fullName evidence="3">Zinc finger BED domain-containing protein RICESLEEPER 1-like</fullName>
    </submittedName>
</protein>